<gene>
    <name evidence="1" type="ORF">DQQ10_07680</name>
</gene>
<keyword evidence="2" id="KW-1185">Reference proteome</keyword>
<dbReference type="AlphaFoldDB" id="A0A364Y595"/>
<accession>A0A364Y595</accession>
<dbReference type="Proteomes" id="UP000251889">
    <property type="component" value="Unassembled WGS sequence"/>
</dbReference>
<reference evidence="1 2" key="1">
    <citation type="submission" date="2018-06" db="EMBL/GenBank/DDBJ databases">
        <title>Chryseolinea flavus sp. nov., a member of the phylum Bacteroidetes isolated from soil.</title>
        <authorList>
            <person name="Li Y."/>
            <person name="Wang J."/>
        </authorList>
    </citation>
    <scope>NUCLEOTIDE SEQUENCE [LARGE SCALE GENOMIC DNA]</scope>
    <source>
        <strain evidence="1 2">SDU1-6</strain>
    </source>
</reference>
<sequence length="83" mass="9813">MLEKIRFLIEKINPDAIYENNMYKQQSSLLNEARGYLDRVESLRIAYPWKFGKRINSLLDEYARNIGLLNSDLNRRLGESGYN</sequence>
<evidence type="ECO:0000313" key="2">
    <source>
        <dbReference type="Proteomes" id="UP000251889"/>
    </source>
</evidence>
<organism evidence="1 2">
    <name type="scientific">Pseudochryseolinea flava</name>
    <dbReference type="NCBI Taxonomy" id="2059302"/>
    <lineage>
        <taxon>Bacteria</taxon>
        <taxon>Pseudomonadati</taxon>
        <taxon>Bacteroidota</taxon>
        <taxon>Cytophagia</taxon>
        <taxon>Cytophagales</taxon>
        <taxon>Fulvivirgaceae</taxon>
        <taxon>Pseudochryseolinea</taxon>
    </lineage>
</organism>
<proteinExistence type="predicted"/>
<name>A0A364Y595_9BACT</name>
<comment type="caution">
    <text evidence="1">The sequence shown here is derived from an EMBL/GenBank/DDBJ whole genome shotgun (WGS) entry which is preliminary data.</text>
</comment>
<evidence type="ECO:0000313" key="1">
    <source>
        <dbReference type="EMBL" id="RAW01531.1"/>
    </source>
</evidence>
<protein>
    <submittedName>
        <fullName evidence="1">Uncharacterized protein</fullName>
    </submittedName>
</protein>
<dbReference type="EMBL" id="QMFY01000003">
    <property type="protein sequence ID" value="RAW01531.1"/>
    <property type="molecule type" value="Genomic_DNA"/>
</dbReference>